<keyword evidence="3" id="KW-1185">Reference proteome</keyword>
<reference evidence="2" key="1">
    <citation type="submission" date="2021-11" db="EMBL/GenBank/DDBJ databases">
        <title>The complete genome of Massilia sp sp. G4R7.</title>
        <authorList>
            <person name="Liu L."/>
            <person name="Yue J."/>
            <person name="Yuan J."/>
            <person name="Yang F."/>
            <person name="Li L."/>
        </authorList>
    </citation>
    <scope>NUCLEOTIDE SEQUENCE</scope>
    <source>
        <strain evidence="2">G4R7</strain>
    </source>
</reference>
<feature type="signal peptide" evidence="1">
    <location>
        <begin position="1"/>
        <end position="16"/>
    </location>
</feature>
<evidence type="ECO:0008006" key="4">
    <source>
        <dbReference type="Google" id="ProtNLM"/>
    </source>
</evidence>
<dbReference type="EMBL" id="JAJNOC010000002">
    <property type="protein sequence ID" value="MCD2516653.1"/>
    <property type="molecule type" value="Genomic_DNA"/>
</dbReference>
<evidence type="ECO:0000313" key="2">
    <source>
        <dbReference type="EMBL" id="MCD2516653.1"/>
    </source>
</evidence>
<feature type="chain" id="PRO_5046779882" description="Cytochrome c domain-containing protein" evidence="1">
    <location>
        <begin position="17"/>
        <end position="192"/>
    </location>
</feature>
<proteinExistence type="predicted"/>
<accession>A0ABS8Q4I3</accession>
<organism evidence="2 3">
    <name type="scientific">Massilia phyllostachyos</name>
    <dbReference type="NCBI Taxonomy" id="2898585"/>
    <lineage>
        <taxon>Bacteria</taxon>
        <taxon>Pseudomonadati</taxon>
        <taxon>Pseudomonadota</taxon>
        <taxon>Betaproteobacteria</taxon>
        <taxon>Burkholderiales</taxon>
        <taxon>Oxalobacteraceae</taxon>
        <taxon>Telluria group</taxon>
        <taxon>Massilia</taxon>
    </lineage>
</organism>
<name>A0ABS8Q4I3_9BURK</name>
<keyword evidence="1" id="KW-0732">Signal</keyword>
<comment type="caution">
    <text evidence="2">The sequence shown here is derived from an EMBL/GenBank/DDBJ whole genome shotgun (WGS) entry which is preliminary data.</text>
</comment>
<protein>
    <recommendedName>
        <fullName evidence="4">Cytochrome c domain-containing protein</fullName>
    </recommendedName>
</protein>
<evidence type="ECO:0000256" key="1">
    <source>
        <dbReference type="SAM" id="SignalP"/>
    </source>
</evidence>
<dbReference type="Proteomes" id="UP001179361">
    <property type="component" value="Unassembled WGS sequence"/>
</dbReference>
<evidence type="ECO:0000313" key="3">
    <source>
        <dbReference type="Proteomes" id="UP001179361"/>
    </source>
</evidence>
<gene>
    <name evidence="2" type="ORF">LQ564_10080</name>
</gene>
<dbReference type="RefSeq" id="WP_231057959.1">
    <property type="nucleotide sequence ID" value="NZ_JAJNOC010000002.1"/>
</dbReference>
<sequence length="192" mass="21200">MRSSLFPLMLCVPALALGQAADPNQVPRELKPFAAENESILAYGYADLNGDGTRDVVFIVEPKKTNDEGVRTLKIAIRMPGGALKVVKQNRKVAFCRSCGGVFGDPFEGLSASTKGFSVSHYGGSNWRWANSFSFAYSKRDNTWQLVEVEESSFHTSNPDDMKTKTYKPPRHFGKIDIADFDPDKFQGVGPK</sequence>